<proteinExistence type="predicted"/>
<dbReference type="AlphaFoldDB" id="A0A9J6E9F0"/>
<organism evidence="2 3">
    <name type="scientific">Rhipicephalus microplus</name>
    <name type="common">Cattle tick</name>
    <name type="synonym">Boophilus microplus</name>
    <dbReference type="NCBI Taxonomy" id="6941"/>
    <lineage>
        <taxon>Eukaryota</taxon>
        <taxon>Metazoa</taxon>
        <taxon>Ecdysozoa</taxon>
        <taxon>Arthropoda</taxon>
        <taxon>Chelicerata</taxon>
        <taxon>Arachnida</taxon>
        <taxon>Acari</taxon>
        <taxon>Parasitiformes</taxon>
        <taxon>Ixodida</taxon>
        <taxon>Ixodoidea</taxon>
        <taxon>Ixodidae</taxon>
        <taxon>Rhipicephalinae</taxon>
        <taxon>Rhipicephalus</taxon>
        <taxon>Boophilus</taxon>
    </lineage>
</organism>
<protein>
    <submittedName>
        <fullName evidence="2">Uncharacterized protein</fullName>
    </submittedName>
</protein>
<keyword evidence="3" id="KW-1185">Reference proteome</keyword>
<dbReference type="Proteomes" id="UP000821866">
    <property type="component" value="Chromosome 3"/>
</dbReference>
<feature type="region of interest" description="Disordered" evidence="1">
    <location>
        <begin position="157"/>
        <end position="182"/>
    </location>
</feature>
<accession>A0A9J6E9F0</accession>
<sequence>MTSLQGLLPAELAKELLLTSQTPYGSEYVRAASLRHTTKDTRRRVTSVADKTEGTSSRTQSYPVDPREGTSRATLSEPTYTESHLDIRLDYLHELRERINDATNQMFGQMGAEAEQLATDMLQLKMRIRERTRSTNDFIQDHAYFIHNLRVKMEKERLEERMERDRLRREKKGDKENGGKRN</sequence>
<evidence type="ECO:0000256" key="1">
    <source>
        <dbReference type="SAM" id="MobiDB-lite"/>
    </source>
</evidence>
<reference evidence="2" key="2">
    <citation type="submission" date="2021-09" db="EMBL/GenBank/DDBJ databases">
        <authorList>
            <person name="Jia N."/>
            <person name="Wang J."/>
            <person name="Shi W."/>
            <person name="Du L."/>
            <person name="Sun Y."/>
            <person name="Zhan W."/>
            <person name="Jiang J."/>
            <person name="Wang Q."/>
            <person name="Zhang B."/>
            <person name="Ji P."/>
            <person name="Sakyi L.B."/>
            <person name="Cui X."/>
            <person name="Yuan T."/>
            <person name="Jiang B."/>
            <person name="Yang W."/>
            <person name="Lam T.T.-Y."/>
            <person name="Chang Q."/>
            <person name="Ding S."/>
            <person name="Wang X."/>
            <person name="Zhu J."/>
            <person name="Ruan X."/>
            <person name="Zhao L."/>
            <person name="Wei J."/>
            <person name="Que T."/>
            <person name="Du C."/>
            <person name="Cheng J."/>
            <person name="Dai P."/>
            <person name="Han X."/>
            <person name="Huang E."/>
            <person name="Gao Y."/>
            <person name="Liu J."/>
            <person name="Shao H."/>
            <person name="Ye R."/>
            <person name="Li L."/>
            <person name="Wei W."/>
            <person name="Wang X."/>
            <person name="Wang C."/>
            <person name="Huo Q."/>
            <person name="Li W."/>
            <person name="Guo W."/>
            <person name="Chen H."/>
            <person name="Chen S."/>
            <person name="Zhou L."/>
            <person name="Zhou L."/>
            <person name="Ni X."/>
            <person name="Tian J."/>
            <person name="Zhou Y."/>
            <person name="Sheng Y."/>
            <person name="Liu T."/>
            <person name="Pan Y."/>
            <person name="Xia L."/>
            <person name="Li J."/>
            <person name="Zhao F."/>
            <person name="Cao W."/>
        </authorList>
    </citation>
    <scope>NUCLEOTIDE SEQUENCE</scope>
    <source>
        <strain evidence="2">Rmic-2018</strain>
        <tissue evidence="2">Larvae</tissue>
    </source>
</reference>
<gene>
    <name evidence="2" type="ORF">HPB51_011496</name>
</gene>
<dbReference type="EMBL" id="JABSTU010000005">
    <property type="protein sequence ID" value="KAH8030709.1"/>
    <property type="molecule type" value="Genomic_DNA"/>
</dbReference>
<evidence type="ECO:0000313" key="2">
    <source>
        <dbReference type="EMBL" id="KAH8030709.1"/>
    </source>
</evidence>
<evidence type="ECO:0000313" key="3">
    <source>
        <dbReference type="Proteomes" id="UP000821866"/>
    </source>
</evidence>
<name>A0A9J6E9F0_RHIMP</name>
<comment type="caution">
    <text evidence="2">The sequence shown here is derived from an EMBL/GenBank/DDBJ whole genome shotgun (WGS) entry which is preliminary data.</text>
</comment>
<feature type="region of interest" description="Disordered" evidence="1">
    <location>
        <begin position="37"/>
        <end position="79"/>
    </location>
</feature>
<reference evidence="2" key="1">
    <citation type="journal article" date="2020" name="Cell">
        <title>Large-Scale Comparative Analyses of Tick Genomes Elucidate Their Genetic Diversity and Vector Capacities.</title>
        <authorList>
            <consortium name="Tick Genome and Microbiome Consortium (TIGMIC)"/>
            <person name="Jia N."/>
            <person name="Wang J."/>
            <person name="Shi W."/>
            <person name="Du L."/>
            <person name="Sun Y."/>
            <person name="Zhan W."/>
            <person name="Jiang J.F."/>
            <person name="Wang Q."/>
            <person name="Zhang B."/>
            <person name="Ji P."/>
            <person name="Bell-Sakyi L."/>
            <person name="Cui X.M."/>
            <person name="Yuan T.T."/>
            <person name="Jiang B.G."/>
            <person name="Yang W.F."/>
            <person name="Lam T.T."/>
            <person name="Chang Q.C."/>
            <person name="Ding S.J."/>
            <person name="Wang X.J."/>
            <person name="Zhu J.G."/>
            <person name="Ruan X.D."/>
            <person name="Zhao L."/>
            <person name="Wei J.T."/>
            <person name="Ye R.Z."/>
            <person name="Que T.C."/>
            <person name="Du C.H."/>
            <person name="Zhou Y.H."/>
            <person name="Cheng J.X."/>
            <person name="Dai P.F."/>
            <person name="Guo W.B."/>
            <person name="Han X.H."/>
            <person name="Huang E.J."/>
            <person name="Li L.F."/>
            <person name="Wei W."/>
            <person name="Gao Y.C."/>
            <person name="Liu J.Z."/>
            <person name="Shao H.Z."/>
            <person name="Wang X."/>
            <person name="Wang C.C."/>
            <person name="Yang T.C."/>
            <person name="Huo Q.B."/>
            <person name="Li W."/>
            <person name="Chen H.Y."/>
            <person name="Chen S.E."/>
            <person name="Zhou L.G."/>
            <person name="Ni X.B."/>
            <person name="Tian J.H."/>
            <person name="Sheng Y."/>
            <person name="Liu T."/>
            <person name="Pan Y.S."/>
            <person name="Xia L.Y."/>
            <person name="Li J."/>
            <person name="Zhao F."/>
            <person name="Cao W.C."/>
        </authorList>
    </citation>
    <scope>NUCLEOTIDE SEQUENCE</scope>
    <source>
        <strain evidence="2">Rmic-2018</strain>
    </source>
</reference>